<proteinExistence type="predicted"/>
<dbReference type="RefSeq" id="WP_175394512.1">
    <property type="nucleotide sequence ID" value="NZ_JABMCB010000154.1"/>
</dbReference>
<dbReference type="AlphaFoldDB" id="A0A7Y6BT98"/>
<organism evidence="1 2">
    <name type="scientific">Paenibacillus xylanilyticus</name>
    <dbReference type="NCBI Taxonomy" id="248903"/>
    <lineage>
        <taxon>Bacteria</taxon>
        <taxon>Bacillati</taxon>
        <taxon>Bacillota</taxon>
        <taxon>Bacilli</taxon>
        <taxon>Bacillales</taxon>
        <taxon>Paenibacillaceae</taxon>
        <taxon>Paenibacillus</taxon>
    </lineage>
</organism>
<gene>
    <name evidence="1" type="ORF">HP552_05050</name>
</gene>
<sequence>MVENWRLSKEEYKILLSYIGCGDIPNADILVFGNEEGTGGYSVTENVKARTQLILAGGDVSNYSIEAKNWREGFFYPDSDQLLATHENKRTKDFTAGVFNAAIARLCLAHERSSSNNWFQGAANVLAYEAIKEYISRRLYKPRAEGIQTALIDWRPLPRLTERIWPIEYGAVAASPEDKPNQDNPYLAVFNKPKGRFNPKKYTTTSFSDFKEDMNFRASIIKNALIKSKAQILLGIGGAGGFKKDALEVMFGKDIFSTIPFTCDMRNSKGQLQKAFKAEVPLDNKTLYIFLIPFPSAGQGFSSQENALGMLEELSNNYLEPILMKTK</sequence>
<protein>
    <submittedName>
        <fullName evidence="1">Uncharacterized protein</fullName>
    </submittedName>
</protein>
<name>A0A7Y6BT98_9BACL</name>
<dbReference type="EMBL" id="JABMCB010000154">
    <property type="protein sequence ID" value="NUU74608.1"/>
    <property type="molecule type" value="Genomic_DNA"/>
</dbReference>
<evidence type="ECO:0000313" key="1">
    <source>
        <dbReference type="EMBL" id="NUU74608.1"/>
    </source>
</evidence>
<evidence type="ECO:0000313" key="2">
    <source>
        <dbReference type="Proteomes" id="UP000526125"/>
    </source>
</evidence>
<dbReference type="Proteomes" id="UP000526125">
    <property type="component" value="Unassembled WGS sequence"/>
</dbReference>
<keyword evidence="2" id="KW-1185">Reference proteome</keyword>
<reference evidence="1 2" key="1">
    <citation type="submission" date="2020-05" db="EMBL/GenBank/DDBJ databases">
        <title>Genome Sequencing of Type Strains.</title>
        <authorList>
            <person name="Lemaire J.F."/>
            <person name="Inderbitzin P."/>
            <person name="Gregorio O.A."/>
            <person name="Collins S.B."/>
            <person name="Wespe N."/>
            <person name="Knight-Connoni V."/>
        </authorList>
    </citation>
    <scope>NUCLEOTIDE SEQUENCE [LARGE SCALE GENOMIC DNA]</scope>
    <source>
        <strain evidence="1 2">LMG 21957</strain>
    </source>
</reference>
<accession>A0A7Y6BT98</accession>
<comment type="caution">
    <text evidence="1">The sequence shown here is derived from an EMBL/GenBank/DDBJ whole genome shotgun (WGS) entry which is preliminary data.</text>
</comment>